<gene>
    <name evidence="7" type="ORF">CICLE_v10010188mg</name>
</gene>
<evidence type="ECO:0000256" key="3">
    <source>
        <dbReference type="ARBA" id="ARBA00022692"/>
    </source>
</evidence>
<dbReference type="GO" id="GO:0022857">
    <property type="term" value="F:transmembrane transporter activity"/>
    <property type="evidence" value="ECO:0007669"/>
    <property type="project" value="InterPro"/>
</dbReference>
<accession>V4UND0</accession>
<name>V4UND0_CITCL</name>
<keyword evidence="8" id="KW-1185">Reference proteome</keyword>
<evidence type="ECO:0000256" key="1">
    <source>
        <dbReference type="ARBA" id="ARBA00004141"/>
    </source>
</evidence>
<dbReference type="EMBL" id="KI535697">
    <property type="protein sequence ID" value="ESR63906.1"/>
    <property type="molecule type" value="Genomic_DNA"/>
</dbReference>
<dbReference type="eggNOG" id="KOG1237">
    <property type="taxonomic scope" value="Eukaryota"/>
</dbReference>
<evidence type="ECO:0000256" key="4">
    <source>
        <dbReference type="ARBA" id="ARBA00022989"/>
    </source>
</evidence>
<evidence type="ECO:0000256" key="2">
    <source>
        <dbReference type="ARBA" id="ARBA00005982"/>
    </source>
</evidence>
<dbReference type="InParanoid" id="V4UND0"/>
<feature type="transmembrane region" description="Helical" evidence="6">
    <location>
        <begin position="311"/>
        <end position="329"/>
    </location>
</feature>
<evidence type="ECO:0000313" key="8">
    <source>
        <dbReference type="Proteomes" id="UP000030687"/>
    </source>
</evidence>
<dbReference type="Pfam" id="PF00854">
    <property type="entry name" value="PTR2"/>
    <property type="match status" value="1"/>
</dbReference>
<dbReference type="Gene3D" id="1.20.1250.20">
    <property type="entry name" value="MFS general substrate transporter like domains"/>
    <property type="match status" value="2"/>
</dbReference>
<feature type="transmembrane region" description="Helical" evidence="6">
    <location>
        <begin position="387"/>
        <end position="408"/>
    </location>
</feature>
<sequence>MERPSDEKKMVRETLLINKNPKGGLRTLPFIIANEAFENMASNGLMPNMILYLCREYNMETTAATNVLFIWTAVTNFVPILGAFLADSCMGRYPMIGFGCIISLLAAAYGHPLVFGTDQLDKGNGAKNAGALQSYFSWYYVSTAAASMLSATFIVYIQDNLGWKVGFGIPAVIMLLSALSFFTASSFYVKPKANTSLISGLIQVIVASYKNRNMKLSSQATEEMYHKRKGSMLLVPSENLRHPEEDSTTMPWSLRTVDQVEELKALIKIIPMWSTGIILAGTMSQSSFLVLQASSMDRHISPNFEIPSGSFIIFPVITVTLWIGFYDRILLPLASKIKGKPCQLTVKQRLGIGLLCCTASMAAWAIVEGIRRETAISEGISDDPRGVVKMSAMWLLPYLVLCGLAAAFNAIGQTEFYYIELPKSMSSIASTLLGVGMSVASLVASFVMNTVDDITKRGGNGGWIPSNINKGHYDYYYWLLAGLNMANFIYFLECCKAYGPCKGLVSKPLGEKDGTDEEG</sequence>
<keyword evidence="5 6" id="KW-0472">Membrane</keyword>
<protein>
    <recommendedName>
        <fullName evidence="9">Major facilitator superfamily (MFS) profile domain-containing protein</fullName>
    </recommendedName>
</protein>
<dbReference type="InterPro" id="IPR036259">
    <property type="entry name" value="MFS_trans_sf"/>
</dbReference>
<dbReference type="PANTHER" id="PTHR11654">
    <property type="entry name" value="OLIGOPEPTIDE TRANSPORTER-RELATED"/>
    <property type="match status" value="1"/>
</dbReference>
<proteinExistence type="inferred from homology"/>
<dbReference type="InterPro" id="IPR000109">
    <property type="entry name" value="POT_fam"/>
</dbReference>
<dbReference type="Gramene" id="ESR63906">
    <property type="protein sequence ID" value="ESR63906"/>
    <property type="gene ID" value="CICLE_v10010188mg"/>
</dbReference>
<evidence type="ECO:0000313" key="7">
    <source>
        <dbReference type="EMBL" id="ESR63906.1"/>
    </source>
</evidence>
<comment type="subcellular location">
    <subcellularLocation>
        <location evidence="1">Membrane</location>
        <topology evidence="1">Multi-pass membrane protein</topology>
    </subcellularLocation>
</comment>
<reference evidence="7 8" key="1">
    <citation type="submission" date="2013-10" db="EMBL/GenBank/DDBJ databases">
        <authorList>
            <consortium name="International Citrus Genome Consortium"/>
            <person name="Jenkins J."/>
            <person name="Schmutz J."/>
            <person name="Prochnik S."/>
            <person name="Rokhsar D."/>
            <person name="Gmitter F."/>
            <person name="Ollitrault P."/>
            <person name="Machado M."/>
            <person name="Talon M."/>
            <person name="Wincker P."/>
            <person name="Jaillon O."/>
            <person name="Morgante M."/>
        </authorList>
    </citation>
    <scope>NUCLEOTIDE SEQUENCE</scope>
    <source>
        <strain evidence="8">cv. Clemenules</strain>
    </source>
</reference>
<keyword evidence="3 6" id="KW-0812">Transmembrane</keyword>
<evidence type="ECO:0000256" key="5">
    <source>
        <dbReference type="ARBA" id="ARBA00023136"/>
    </source>
</evidence>
<feature type="transmembrane region" description="Helical" evidence="6">
    <location>
        <begin position="68"/>
        <end position="86"/>
    </location>
</feature>
<feature type="transmembrane region" description="Helical" evidence="6">
    <location>
        <begin position="475"/>
        <end position="492"/>
    </location>
</feature>
<feature type="transmembrane region" description="Helical" evidence="6">
    <location>
        <begin position="169"/>
        <end position="187"/>
    </location>
</feature>
<dbReference type="GO" id="GO:0016020">
    <property type="term" value="C:membrane"/>
    <property type="evidence" value="ECO:0007669"/>
    <property type="project" value="UniProtKB-SubCell"/>
</dbReference>
<evidence type="ECO:0000256" key="6">
    <source>
        <dbReference type="SAM" id="Phobius"/>
    </source>
</evidence>
<organism evidence="7 8">
    <name type="scientific">Citrus clementina</name>
    <name type="common">Clementine</name>
    <name type="synonym">Citrus deliciosa x Citrus sinensis</name>
    <dbReference type="NCBI Taxonomy" id="85681"/>
    <lineage>
        <taxon>Eukaryota</taxon>
        <taxon>Viridiplantae</taxon>
        <taxon>Streptophyta</taxon>
        <taxon>Embryophyta</taxon>
        <taxon>Tracheophyta</taxon>
        <taxon>Spermatophyta</taxon>
        <taxon>Magnoliopsida</taxon>
        <taxon>eudicotyledons</taxon>
        <taxon>Gunneridae</taxon>
        <taxon>Pentapetalae</taxon>
        <taxon>rosids</taxon>
        <taxon>malvids</taxon>
        <taxon>Sapindales</taxon>
        <taxon>Rutaceae</taxon>
        <taxon>Aurantioideae</taxon>
        <taxon>Citrus</taxon>
    </lineage>
</organism>
<feature type="transmembrane region" description="Helical" evidence="6">
    <location>
        <begin position="350"/>
        <end position="367"/>
    </location>
</feature>
<feature type="transmembrane region" description="Helical" evidence="6">
    <location>
        <begin position="269"/>
        <end position="291"/>
    </location>
</feature>
<dbReference type="SUPFAM" id="SSF103473">
    <property type="entry name" value="MFS general substrate transporter"/>
    <property type="match status" value="1"/>
</dbReference>
<feature type="transmembrane region" description="Helical" evidence="6">
    <location>
        <begin position="93"/>
        <end position="115"/>
    </location>
</feature>
<feature type="transmembrane region" description="Helical" evidence="6">
    <location>
        <begin position="135"/>
        <end position="157"/>
    </location>
</feature>
<feature type="transmembrane region" description="Helical" evidence="6">
    <location>
        <begin position="428"/>
        <end position="448"/>
    </location>
</feature>
<keyword evidence="4 6" id="KW-1133">Transmembrane helix</keyword>
<dbReference type="AlphaFoldDB" id="V4UND0"/>
<comment type="similarity">
    <text evidence="2">Belongs to the major facilitator superfamily. Proton-dependent oligopeptide transporter (POT/PTR) (TC 2.A.17) family.</text>
</comment>
<dbReference type="KEGG" id="cic:CICLE_v10010188mg"/>
<dbReference type="OMA" id="ERNNSHS"/>
<evidence type="ECO:0008006" key="9">
    <source>
        <dbReference type="Google" id="ProtNLM"/>
    </source>
</evidence>
<dbReference type="Proteomes" id="UP000030687">
    <property type="component" value="Unassembled WGS sequence"/>
</dbReference>